<dbReference type="SUPFAM" id="SSF52016">
    <property type="entry name" value="LeuD/IlvD-like"/>
    <property type="match status" value="1"/>
</dbReference>
<dbReference type="EMBL" id="UOEZ01000002">
    <property type="protein sequence ID" value="VAW34427.1"/>
    <property type="molecule type" value="Genomic_DNA"/>
</dbReference>
<keyword evidence="2" id="KW-0456">Lyase</keyword>
<dbReference type="GO" id="GO:0003994">
    <property type="term" value="F:aconitate hydratase activity"/>
    <property type="evidence" value="ECO:0007669"/>
    <property type="project" value="UniProtKB-EC"/>
</dbReference>
<sequence length="187" mass="20089">MQSELPDSLSGKVLIKLGDNITTDDITPAGTWLKYRSNVPKYSESVFCAIDPEFHTKAQAAAGGFVLGGENYGQGSSREHAALCPMYLGIKAVIAKSFARIHKDNLVNFGILPLTFDNPADYDSINDGDELELAGLKQGLAGEKITLKNLTQGTEMNLLHGYTVRQVDIIKAGGKLNYTKNLGKAGA</sequence>
<dbReference type="InterPro" id="IPR015928">
    <property type="entry name" value="Aconitase/3IPM_dehydase_swvl"/>
</dbReference>
<dbReference type="InterPro" id="IPR050926">
    <property type="entry name" value="Aconitase/IPM_isomerase"/>
</dbReference>
<organism evidence="2">
    <name type="scientific">hydrothermal vent metagenome</name>
    <dbReference type="NCBI Taxonomy" id="652676"/>
    <lineage>
        <taxon>unclassified sequences</taxon>
        <taxon>metagenomes</taxon>
        <taxon>ecological metagenomes</taxon>
    </lineage>
</organism>
<dbReference type="PANTHER" id="PTHR43160:SF4">
    <property type="entry name" value="ACONITATE HYDRATASE B"/>
    <property type="match status" value="1"/>
</dbReference>
<feature type="domain" description="Aconitase A/isopropylmalate dehydratase small subunit swivel" evidence="1">
    <location>
        <begin position="64"/>
        <end position="118"/>
    </location>
</feature>
<accession>A0A3B0V8I5</accession>
<dbReference type="PANTHER" id="PTHR43160">
    <property type="entry name" value="ACONITATE HYDRATASE B"/>
    <property type="match status" value="1"/>
</dbReference>
<evidence type="ECO:0000313" key="2">
    <source>
        <dbReference type="EMBL" id="VAW34427.1"/>
    </source>
</evidence>
<gene>
    <name evidence="2" type="ORF">MNBD_DELTA02-546</name>
</gene>
<proteinExistence type="predicted"/>
<reference evidence="2" key="1">
    <citation type="submission" date="2018-06" db="EMBL/GenBank/DDBJ databases">
        <authorList>
            <person name="Zhirakovskaya E."/>
        </authorList>
    </citation>
    <scope>NUCLEOTIDE SEQUENCE</scope>
</reference>
<dbReference type="Gene3D" id="3.20.19.10">
    <property type="entry name" value="Aconitase, domain 4"/>
    <property type="match status" value="1"/>
</dbReference>
<dbReference type="Pfam" id="PF00694">
    <property type="entry name" value="Aconitase_C"/>
    <property type="match status" value="1"/>
</dbReference>
<name>A0A3B0V8I5_9ZZZZ</name>
<dbReference type="AlphaFoldDB" id="A0A3B0V8I5"/>
<dbReference type="EC" id="4.2.1.3" evidence="2"/>
<protein>
    <submittedName>
        <fullName evidence="2">Aconitate hydratase</fullName>
        <ecNumber evidence="2">4.2.1.3</ecNumber>
    </submittedName>
</protein>
<dbReference type="InterPro" id="IPR000573">
    <property type="entry name" value="AconitaseA/IPMdHydase_ssu_swvl"/>
</dbReference>
<dbReference type="GO" id="GO:0006099">
    <property type="term" value="P:tricarboxylic acid cycle"/>
    <property type="evidence" value="ECO:0007669"/>
    <property type="project" value="TreeGrafter"/>
</dbReference>
<dbReference type="GO" id="GO:0051539">
    <property type="term" value="F:4 iron, 4 sulfur cluster binding"/>
    <property type="evidence" value="ECO:0007669"/>
    <property type="project" value="TreeGrafter"/>
</dbReference>
<evidence type="ECO:0000259" key="1">
    <source>
        <dbReference type="Pfam" id="PF00694"/>
    </source>
</evidence>